<accession>A0ABV4H3X6</accession>
<protein>
    <submittedName>
        <fullName evidence="2">Uncharacterized protein</fullName>
    </submittedName>
</protein>
<dbReference type="Proteomes" id="UP001565927">
    <property type="component" value="Unassembled WGS sequence"/>
</dbReference>
<keyword evidence="3" id="KW-1185">Reference proteome</keyword>
<feature type="transmembrane region" description="Helical" evidence="1">
    <location>
        <begin position="21"/>
        <end position="38"/>
    </location>
</feature>
<dbReference type="EMBL" id="JBGFTU010000020">
    <property type="protein sequence ID" value="MEZ0166289.1"/>
    <property type="molecule type" value="Genomic_DNA"/>
</dbReference>
<gene>
    <name evidence="2" type="ORF">AB2L27_16125</name>
</gene>
<evidence type="ECO:0000256" key="1">
    <source>
        <dbReference type="SAM" id="Phobius"/>
    </source>
</evidence>
<feature type="transmembrane region" description="Helical" evidence="1">
    <location>
        <begin position="233"/>
        <end position="254"/>
    </location>
</feature>
<keyword evidence="1" id="KW-0472">Membrane</keyword>
<evidence type="ECO:0000313" key="2">
    <source>
        <dbReference type="EMBL" id="MEZ0166289.1"/>
    </source>
</evidence>
<sequence>MGGRRRWWGYTHPRSRAAVHLAFWLLLAGLAGAVWWWVRGRRAPLRPAPVRVAQGVAAGLAVGLVLVGTTWRSVTDLGDAPVCSAPPGEEWESTGEVGTLTPGVLAQKVATWPETGLAMLYADARGLSVCRYAAADYYVGVDPVAVAGRRTVNVGDMVISPRFPTVPAEAAALARHESRHRPQWAVATVLAGPAAFPLAYAVDDLFFPGARNHFERLAGLDDGGYVLEGTGPVLGPLQVGVLLVAGAAVAVPVVRRVRRVRLDRRDRRRRAGTAGAG</sequence>
<feature type="transmembrane region" description="Helical" evidence="1">
    <location>
        <begin position="184"/>
        <end position="202"/>
    </location>
</feature>
<comment type="caution">
    <text evidence="2">The sequence shown here is derived from an EMBL/GenBank/DDBJ whole genome shotgun (WGS) entry which is preliminary data.</text>
</comment>
<keyword evidence="1" id="KW-1133">Transmembrane helix</keyword>
<name>A0ABV4H3X6_9ACTN</name>
<organism evidence="2 3">
    <name type="scientific">Kineococcus halophytocola</name>
    <dbReference type="NCBI Taxonomy" id="3234027"/>
    <lineage>
        <taxon>Bacteria</taxon>
        <taxon>Bacillati</taxon>
        <taxon>Actinomycetota</taxon>
        <taxon>Actinomycetes</taxon>
        <taxon>Kineosporiales</taxon>
        <taxon>Kineosporiaceae</taxon>
        <taxon>Kineococcus</taxon>
    </lineage>
</organism>
<feature type="transmembrane region" description="Helical" evidence="1">
    <location>
        <begin position="50"/>
        <end position="71"/>
    </location>
</feature>
<evidence type="ECO:0000313" key="3">
    <source>
        <dbReference type="Proteomes" id="UP001565927"/>
    </source>
</evidence>
<dbReference type="RefSeq" id="WP_370442513.1">
    <property type="nucleotide sequence ID" value="NZ_JBGFTU010000020.1"/>
</dbReference>
<reference evidence="2 3" key="1">
    <citation type="submission" date="2024-07" db="EMBL/GenBank/DDBJ databases">
        <authorList>
            <person name="Thanompreechachai J."/>
            <person name="Duangmal K."/>
        </authorList>
    </citation>
    <scope>NUCLEOTIDE SEQUENCE [LARGE SCALE GENOMIC DNA]</scope>
    <source>
        <strain evidence="2 3">LSe6-4</strain>
    </source>
</reference>
<proteinExistence type="predicted"/>
<keyword evidence="1" id="KW-0812">Transmembrane</keyword>